<protein>
    <submittedName>
        <fullName evidence="1">Uncharacterized protein</fullName>
    </submittedName>
</protein>
<organism evidence="1 2">
    <name type="scientific">Mycobacterium phage Tortellini</name>
    <dbReference type="NCBI Taxonomy" id="1897497"/>
    <lineage>
        <taxon>Viruses</taxon>
        <taxon>Duplodnaviria</taxon>
        <taxon>Heunggongvirae</taxon>
        <taxon>Uroviricota</taxon>
        <taxon>Caudoviricetes</taxon>
        <taxon>Pclasvirinae</taxon>
        <taxon>Tortellinivirus</taxon>
        <taxon>Tortellinivirus tortellini</taxon>
        <taxon>Mycobacterium virus Tortellini</taxon>
    </lineage>
</organism>
<accession>A0A1D8EX81</accession>
<sequence length="103" mass="11011">MRKRFALALIKLAHKVYPPKVIETTEGMSAAAQAGIEVANRAITFASNAAHDYVSGYPGIPLAHAARIAAAEMRADKARRDLARAEAASAAELGVEMHVRIDE</sequence>
<reference evidence="2" key="1">
    <citation type="submission" date="2016-08" db="EMBL/GenBank/DDBJ databases">
        <authorList>
            <person name="Seilhamer J.J."/>
        </authorList>
    </citation>
    <scope>NUCLEOTIDE SEQUENCE [LARGE SCALE GENOMIC DNA]</scope>
</reference>
<gene>
    <name evidence="1" type="ORF">SEA_TORTELLINI_72</name>
</gene>
<keyword evidence="2" id="KW-1185">Reference proteome</keyword>
<proteinExistence type="predicted"/>
<name>A0A1D8EX81_9CAUD</name>
<dbReference type="OrthoDB" id="27304at10239"/>
<evidence type="ECO:0000313" key="2">
    <source>
        <dbReference type="Proteomes" id="UP000222614"/>
    </source>
</evidence>
<dbReference type="Proteomes" id="UP000222614">
    <property type="component" value="Segment"/>
</dbReference>
<dbReference type="EMBL" id="KX648391">
    <property type="protein sequence ID" value="AOT25817.1"/>
    <property type="molecule type" value="Genomic_DNA"/>
</dbReference>
<evidence type="ECO:0000313" key="1">
    <source>
        <dbReference type="EMBL" id="AOT25817.1"/>
    </source>
</evidence>